<dbReference type="PANTHER" id="PTHR30572:SF4">
    <property type="entry name" value="ABC TRANSPORTER PERMEASE YTRF"/>
    <property type="match status" value="1"/>
</dbReference>
<dbReference type="GO" id="GO:0005886">
    <property type="term" value="C:plasma membrane"/>
    <property type="evidence" value="ECO:0007669"/>
    <property type="project" value="UniProtKB-SubCell"/>
</dbReference>
<evidence type="ECO:0000259" key="8">
    <source>
        <dbReference type="Pfam" id="PF02687"/>
    </source>
</evidence>
<dbReference type="InterPro" id="IPR025857">
    <property type="entry name" value="MacB_PCD"/>
</dbReference>
<evidence type="ECO:0000256" key="5">
    <source>
        <dbReference type="ARBA" id="ARBA00023136"/>
    </source>
</evidence>
<evidence type="ECO:0000256" key="4">
    <source>
        <dbReference type="ARBA" id="ARBA00022989"/>
    </source>
</evidence>
<keyword evidence="3 7" id="KW-0812">Transmembrane</keyword>
<dbReference type="PANTHER" id="PTHR30572">
    <property type="entry name" value="MEMBRANE COMPONENT OF TRANSPORTER-RELATED"/>
    <property type="match status" value="1"/>
</dbReference>
<keyword evidence="4 7" id="KW-1133">Transmembrane helix</keyword>
<dbReference type="Pfam" id="PF02687">
    <property type="entry name" value="FtsX"/>
    <property type="match status" value="1"/>
</dbReference>
<keyword evidence="2" id="KW-1003">Cell membrane</keyword>
<evidence type="ECO:0000313" key="11">
    <source>
        <dbReference type="Proteomes" id="UP000182584"/>
    </source>
</evidence>
<proteinExistence type="inferred from homology"/>
<evidence type="ECO:0000256" key="3">
    <source>
        <dbReference type="ARBA" id="ARBA00022692"/>
    </source>
</evidence>
<evidence type="ECO:0000256" key="6">
    <source>
        <dbReference type="ARBA" id="ARBA00038076"/>
    </source>
</evidence>
<gene>
    <name evidence="10" type="ORF">SAMN04487884_11350</name>
</gene>
<dbReference type="Proteomes" id="UP000182584">
    <property type="component" value="Unassembled WGS sequence"/>
</dbReference>
<reference evidence="10 11" key="1">
    <citation type="submission" date="2016-10" db="EMBL/GenBank/DDBJ databases">
        <authorList>
            <person name="de Groot N.N."/>
        </authorList>
    </citation>
    <scope>NUCLEOTIDE SEQUENCE [LARGE SCALE GENOMIC DNA]</scope>
    <source>
        <strain evidence="10 11">AR40</strain>
    </source>
</reference>
<evidence type="ECO:0000256" key="1">
    <source>
        <dbReference type="ARBA" id="ARBA00004651"/>
    </source>
</evidence>
<feature type="transmembrane region" description="Helical" evidence="7">
    <location>
        <begin position="361"/>
        <end position="383"/>
    </location>
</feature>
<dbReference type="eggNOG" id="COG0577">
    <property type="taxonomic scope" value="Bacteria"/>
</dbReference>
<dbReference type="AlphaFoldDB" id="A0A1H9SXK9"/>
<comment type="subcellular location">
    <subcellularLocation>
        <location evidence="1">Cell membrane</location>
        <topology evidence="1">Multi-pass membrane protein</topology>
    </subcellularLocation>
</comment>
<feature type="transmembrane region" description="Helical" evidence="7">
    <location>
        <begin position="277"/>
        <end position="298"/>
    </location>
</feature>
<dbReference type="Pfam" id="PF12704">
    <property type="entry name" value="MacB_PCD"/>
    <property type="match status" value="1"/>
</dbReference>
<evidence type="ECO:0000256" key="7">
    <source>
        <dbReference type="SAM" id="Phobius"/>
    </source>
</evidence>
<dbReference type="EMBL" id="FOGJ01000013">
    <property type="protein sequence ID" value="SER89651.1"/>
    <property type="molecule type" value="Genomic_DNA"/>
</dbReference>
<protein>
    <submittedName>
        <fullName evidence="10">Putative ABC transport system permease protein</fullName>
    </submittedName>
</protein>
<feature type="domain" description="MacB-like periplasmic core" evidence="9">
    <location>
        <begin position="26"/>
        <end position="242"/>
    </location>
</feature>
<sequence>MRKFIGMIKESIKMSVQNIKSNKMRSFLTMLGIMIGVASVIGLITIVQTASDYVMGQFSELGAGTITVMTPGTALKNGLTEKDVENLRNIEGVDGIAPSVSATVSAVSEGEIYDNVTMDGVDVSFFAHNDIIEEGRSFREFEADGYTQVCIVDRTFISKVLKSGDVIGQTVHIGGYDYLIIGIQGESTNLSAAYSDTSNSDGNVIVPYRNVMRMTFASNITNFNVYVKDGTSTSDVETSLRQELDRIYNEADNAFSVINLEALVNVMGSVQSMLTSMLGGIASIALLVGGIGIMNMMLTSVSERTREIGLRKALGAQPSRIQVQFLMESIILSLMGGFIGIILGLIIAYVGSNLMDVAFKISWGAVALGVGFSAAVGIIFGWMPARRASELNPIDALRSE</sequence>
<name>A0A1H9SXK9_BUTFI</name>
<feature type="domain" description="ABC3 transporter permease C-terminal" evidence="8">
    <location>
        <begin position="281"/>
        <end position="393"/>
    </location>
</feature>
<dbReference type="RefSeq" id="WP_022754944.1">
    <property type="nucleotide sequence ID" value="NZ_FOGJ01000013.1"/>
</dbReference>
<accession>A0A1H9SXK9</accession>
<dbReference type="InterPro" id="IPR050250">
    <property type="entry name" value="Macrolide_Exporter_MacB"/>
</dbReference>
<dbReference type="OrthoDB" id="9770036at2"/>
<dbReference type="GO" id="GO:0022857">
    <property type="term" value="F:transmembrane transporter activity"/>
    <property type="evidence" value="ECO:0007669"/>
    <property type="project" value="TreeGrafter"/>
</dbReference>
<organism evidence="10 11">
    <name type="scientific">Butyrivibrio fibrisolvens</name>
    <dbReference type="NCBI Taxonomy" id="831"/>
    <lineage>
        <taxon>Bacteria</taxon>
        <taxon>Bacillati</taxon>
        <taxon>Bacillota</taxon>
        <taxon>Clostridia</taxon>
        <taxon>Lachnospirales</taxon>
        <taxon>Lachnospiraceae</taxon>
        <taxon>Butyrivibrio</taxon>
    </lineage>
</organism>
<feature type="transmembrane region" description="Helical" evidence="7">
    <location>
        <begin position="27"/>
        <end position="47"/>
    </location>
</feature>
<keyword evidence="5 7" id="KW-0472">Membrane</keyword>
<dbReference type="InterPro" id="IPR003838">
    <property type="entry name" value="ABC3_permease_C"/>
</dbReference>
<evidence type="ECO:0000256" key="2">
    <source>
        <dbReference type="ARBA" id="ARBA00022475"/>
    </source>
</evidence>
<feature type="transmembrane region" description="Helical" evidence="7">
    <location>
        <begin position="330"/>
        <end position="349"/>
    </location>
</feature>
<evidence type="ECO:0000259" key="9">
    <source>
        <dbReference type="Pfam" id="PF12704"/>
    </source>
</evidence>
<comment type="similarity">
    <text evidence="6">Belongs to the ABC-4 integral membrane protein family.</text>
</comment>
<evidence type="ECO:0000313" key="10">
    <source>
        <dbReference type="EMBL" id="SER89651.1"/>
    </source>
</evidence>